<evidence type="ECO:0008006" key="3">
    <source>
        <dbReference type="Google" id="ProtNLM"/>
    </source>
</evidence>
<dbReference type="AlphaFoldDB" id="A0A1E7FDY3"/>
<dbReference type="PANTHER" id="PTHR33418">
    <property type="entry name" value="HELICASE-ASSOCIATED"/>
    <property type="match status" value="1"/>
</dbReference>
<dbReference type="OrthoDB" id="43507at2759"/>
<dbReference type="PANTHER" id="PTHR33418:SF1">
    <property type="entry name" value="HELICASE-ASSOCIATED DOMAIN-CONTAINING PROTEIN"/>
    <property type="match status" value="1"/>
</dbReference>
<keyword evidence="2" id="KW-1185">Reference proteome</keyword>
<dbReference type="InParanoid" id="A0A1E7FDY3"/>
<organism evidence="1 2">
    <name type="scientific">Fragilariopsis cylindrus CCMP1102</name>
    <dbReference type="NCBI Taxonomy" id="635003"/>
    <lineage>
        <taxon>Eukaryota</taxon>
        <taxon>Sar</taxon>
        <taxon>Stramenopiles</taxon>
        <taxon>Ochrophyta</taxon>
        <taxon>Bacillariophyta</taxon>
        <taxon>Bacillariophyceae</taxon>
        <taxon>Bacillariophycidae</taxon>
        <taxon>Bacillariales</taxon>
        <taxon>Bacillariaceae</taxon>
        <taxon>Fragilariopsis</taxon>
    </lineage>
</organism>
<sequence>MIAINKRSMLLFLASSSTTIHNNNNNIVLGFAPSVLSAARSTTTTSSRRTLAVVVETILNSAVVPLKFALGGDDNADPDLIPQTRSSSSPKSTFASIELESSFTSPVMKQVYVQLLEWKEKYGHPNIPLTNEGGKACNVLRRLHVQKKLTDDEVEWLDSIEFKFHSFEDIYRFANFDEMLIRLIEYDKIAVSPNNNFQVPKKCPEDPELGAWVTGIRRLGMDGVNPDHERQLSAINFTWKSTRQCGSKFMIQYRDYVEQVELKGRETVLNDPNTTLWIQAQQLALKRGTLSQTRVQYMGEVFGDRWTTIGNKIIDKQ</sequence>
<dbReference type="Proteomes" id="UP000095751">
    <property type="component" value="Unassembled WGS sequence"/>
</dbReference>
<dbReference type="KEGG" id="fcy:FRACYDRAFT_268984"/>
<dbReference type="EMBL" id="KV784358">
    <property type="protein sequence ID" value="OEU16388.1"/>
    <property type="molecule type" value="Genomic_DNA"/>
</dbReference>
<evidence type="ECO:0000313" key="2">
    <source>
        <dbReference type="Proteomes" id="UP000095751"/>
    </source>
</evidence>
<accession>A0A1E7FDY3</accession>
<proteinExistence type="predicted"/>
<gene>
    <name evidence="1" type="ORF">FRACYDRAFT_268984</name>
</gene>
<reference evidence="1 2" key="1">
    <citation type="submission" date="2016-09" db="EMBL/GenBank/DDBJ databases">
        <title>Extensive genetic diversity and differential bi-allelic expression allows diatom success in the polar Southern Ocean.</title>
        <authorList>
            <consortium name="DOE Joint Genome Institute"/>
            <person name="Mock T."/>
            <person name="Otillar R.P."/>
            <person name="Strauss J."/>
            <person name="Dupont C."/>
            <person name="Frickenhaus S."/>
            <person name="Maumus F."/>
            <person name="Mcmullan M."/>
            <person name="Sanges R."/>
            <person name="Schmutz J."/>
            <person name="Toseland A."/>
            <person name="Valas R."/>
            <person name="Veluchamy A."/>
            <person name="Ward B.J."/>
            <person name="Allen A."/>
            <person name="Barry K."/>
            <person name="Falciatore A."/>
            <person name="Ferrante M."/>
            <person name="Fortunato A.E."/>
            <person name="Gloeckner G."/>
            <person name="Gruber A."/>
            <person name="Hipkin R."/>
            <person name="Janech M."/>
            <person name="Kroth P."/>
            <person name="Leese F."/>
            <person name="Lindquist E."/>
            <person name="Lyon B.R."/>
            <person name="Martin J."/>
            <person name="Mayer C."/>
            <person name="Parker M."/>
            <person name="Quesneville H."/>
            <person name="Raymond J."/>
            <person name="Uhlig C."/>
            <person name="Valentin K.U."/>
            <person name="Worden A.Z."/>
            <person name="Armbrust E.V."/>
            <person name="Bowler C."/>
            <person name="Green B."/>
            <person name="Moulton V."/>
            <person name="Van Oosterhout C."/>
            <person name="Grigoriev I."/>
        </authorList>
    </citation>
    <scope>NUCLEOTIDE SEQUENCE [LARGE SCALE GENOMIC DNA]</scope>
    <source>
        <strain evidence="1 2">CCMP1102</strain>
    </source>
</reference>
<name>A0A1E7FDY3_9STRA</name>
<protein>
    <recommendedName>
        <fullName evidence="3">Helicase-associated domain-containing protein</fullName>
    </recommendedName>
</protein>
<evidence type="ECO:0000313" key="1">
    <source>
        <dbReference type="EMBL" id="OEU16388.1"/>
    </source>
</evidence>